<organism evidence="1">
    <name type="scientific">Spirodela intermedia</name>
    <name type="common">Intermediate duckweed</name>
    <dbReference type="NCBI Taxonomy" id="51605"/>
    <lineage>
        <taxon>Eukaryota</taxon>
        <taxon>Viridiplantae</taxon>
        <taxon>Streptophyta</taxon>
        <taxon>Embryophyta</taxon>
        <taxon>Tracheophyta</taxon>
        <taxon>Spermatophyta</taxon>
        <taxon>Magnoliopsida</taxon>
        <taxon>Liliopsida</taxon>
        <taxon>Araceae</taxon>
        <taxon>Lemnoideae</taxon>
        <taxon>Spirodela</taxon>
    </lineage>
</organism>
<protein>
    <submittedName>
        <fullName evidence="1">Uncharacterized protein</fullName>
    </submittedName>
</protein>
<proteinExistence type="predicted"/>
<dbReference type="EMBL" id="LR743595">
    <property type="protein sequence ID" value="CAA2624810.1"/>
    <property type="molecule type" value="Genomic_DNA"/>
</dbReference>
<name>A0A7I8J274_SPIIN</name>
<dbReference type="Proteomes" id="UP000663760">
    <property type="component" value="Chromosome 8"/>
</dbReference>
<gene>
    <name evidence="1" type="ORF">SI7747_08010626</name>
    <name evidence="2" type="ORF">SI8410_08011461</name>
</gene>
<dbReference type="AlphaFoldDB" id="A0A7I8J274"/>
<reference evidence="1" key="1">
    <citation type="submission" date="2019-12" db="EMBL/GenBank/DDBJ databases">
        <authorList>
            <person name="Scholz U."/>
            <person name="Mascher M."/>
            <person name="Fiebig A."/>
        </authorList>
    </citation>
    <scope>NUCLEOTIDE SEQUENCE</scope>
</reference>
<keyword evidence="3" id="KW-1185">Reference proteome</keyword>
<evidence type="ECO:0000313" key="2">
    <source>
        <dbReference type="EMBL" id="CAA7400783.1"/>
    </source>
</evidence>
<accession>A0A7I8J274</accession>
<dbReference type="EMBL" id="LR746271">
    <property type="protein sequence ID" value="CAA7400783.1"/>
    <property type="molecule type" value="Genomic_DNA"/>
</dbReference>
<evidence type="ECO:0000313" key="3">
    <source>
        <dbReference type="Proteomes" id="UP000663760"/>
    </source>
</evidence>
<sequence>MPLGERTLAPLWTQGTCSRFCGFRITPLEQMVQAIDVKASMLNVNLSSETNFCDGENL</sequence>
<evidence type="ECO:0000313" key="1">
    <source>
        <dbReference type="EMBL" id="CAA2624810.1"/>
    </source>
</evidence>